<dbReference type="STRING" id="1188319.OYT1_00967"/>
<dbReference type="PIRSF" id="PIRSF005427">
    <property type="entry name" value="RseB"/>
    <property type="match status" value="1"/>
</dbReference>
<feature type="chain" id="PRO_5017191999" evidence="5">
    <location>
        <begin position="23"/>
        <end position="320"/>
    </location>
</feature>
<dbReference type="InterPro" id="IPR038484">
    <property type="entry name" value="MucB/RseB_C_sf"/>
</dbReference>
<dbReference type="Gene3D" id="3.30.200.100">
    <property type="entry name" value="MucB/RseB, C-terminal domain"/>
    <property type="match status" value="1"/>
</dbReference>
<evidence type="ECO:0000256" key="5">
    <source>
        <dbReference type="SAM" id="SignalP"/>
    </source>
</evidence>
<comment type="similarity">
    <text evidence="2">Belongs to the RseB family.</text>
</comment>
<dbReference type="CDD" id="cd16327">
    <property type="entry name" value="RseB"/>
    <property type="match status" value="1"/>
</dbReference>
<dbReference type="OrthoDB" id="7067274at2"/>
<keyword evidence="3 5" id="KW-0732">Signal</keyword>
<dbReference type="EMBL" id="AP018738">
    <property type="protein sequence ID" value="BBE51503.1"/>
    <property type="molecule type" value="Genomic_DNA"/>
</dbReference>
<dbReference type="InterPro" id="IPR033434">
    <property type="entry name" value="MucB/RseB_N"/>
</dbReference>
<evidence type="ECO:0000256" key="4">
    <source>
        <dbReference type="ARBA" id="ARBA00022764"/>
    </source>
</evidence>
<feature type="domain" description="MucB/RseB N-terminal" evidence="6">
    <location>
        <begin position="32"/>
        <end position="203"/>
    </location>
</feature>
<accession>A0A2Z6GD25</accession>
<organism evidence="8 9">
    <name type="scientific">Ferriphaselus amnicola</name>
    <dbReference type="NCBI Taxonomy" id="1188319"/>
    <lineage>
        <taxon>Bacteria</taxon>
        <taxon>Pseudomonadati</taxon>
        <taxon>Pseudomonadota</taxon>
        <taxon>Betaproteobacteria</taxon>
        <taxon>Nitrosomonadales</taxon>
        <taxon>Gallionellaceae</taxon>
        <taxon>Ferriphaselus</taxon>
    </lineage>
</organism>
<dbReference type="GO" id="GO:0030288">
    <property type="term" value="C:outer membrane-bounded periplasmic space"/>
    <property type="evidence" value="ECO:0007669"/>
    <property type="project" value="TreeGrafter"/>
</dbReference>
<keyword evidence="4" id="KW-0574">Periplasm</keyword>
<reference evidence="8 9" key="1">
    <citation type="submission" date="2018-06" db="EMBL/GenBank/DDBJ databases">
        <title>OYT1 Genome Sequencing.</title>
        <authorList>
            <person name="Kato S."/>
            <person name="Itoh T."/>
            <person name="Ohkuma M."/>
        </authorList>
    </citation>
    <scope>NUCLEOTIDE SEQUENCE [LARGE SCALE GENOMIC DNA]</scope>
    <source>
        <strain evidence="8 9">OYT1</strain>
    </source>
</reference>
<evidence type="ECO:0000256" key="1">
    <source>
        <dbReference type="ARBA" id="ARBA00004418"/>
    </source>
</evidence>
<dbReference type="Proteomes" id="UP000033070">
    <property type="component" value="Chromosome"/>
</dbReference>
<dbReference type="KEGG" id="fam:OYT1_ch1977"/>
<evidence type="ECO:0000313" key="9">
    <source>
        <dbReference type="Proteomes" id="UP000033070"/>
    </source>
</evidence>
<proteinExistence type="inferred from homology"/>
<dbReference type="GO" id="GO:0032885">
    <property type="term" value="P:regulation of polysaccharide biosynthetic process"/>
    <property type="evidence" value="ECO:0007669"/>
    <property type="project" value="TreeGrafter"/>
</dbReference>
<keyword evidence="9" id="KW-1185">Reference proteome</keyword>
<dbReference type="GO" id="GO:0045152">
    <property type="term" value="F:antisigma factor binding"/>
    <property type="evidence" value="ECO:0007669"/>
    <property type="project" value="TreeGrafter"/>
</dbReference>
<dbReference type="InterPro" id="IPR005588">
    <property type="entry name" value="MucB_RseB"/>
</dbReference>
<dbReference type="Pfam" id="PF03888">
    <property type="entry name" value="MucB_RseB"/>
    <property type="match status" value="1"/>
</dbReference>
<evidence type="ECO:0000313" key="8">
    <source>
        <dbReference type="EMBL" id="BBE51503.1"/>
    </source>
</evidence>
<evidence type="ECO:0000256" key="3">
    <source>
        <dbReference type="ARBA" id="ARBA00022729"/>
    </source>
</evidence>
<dbReference type="PANTHER" id="PTHR38782:SF1">
    <property type="entry name" value="SIGMA-E FACTOR REGULATORY PROTEIN RSEB"/>
    <property type="match status" value="1"/>
</dbReference>
<dbReference type="PANTHER" id="PTHR38782">
    <property type="match status" value="1"/>
</dbReference>
<evidence type="ECO:0000259" key="6">
    <source>
        <dbReference type="Pfam" id="PF03888"/>
    </source>
</evidence>
<dbReference type="InterPro" id="IPR033436">
    <property type="entry name" value="MucB/RseB_C"/>
</dbReference>
<gene>
    <name evidence="8" type="ORF">OYT1_ch1977</name>
</gene>
<dbReference type="Pfam" id="PF17188">
    <property type="entry name" value="MucB_RseB_C"/>
    <property type="match status" value="1"/>
</dbReference>
<dbReference type="Gene3D" id="2.50.20.10">
    <property type="entry name" value="Lipoprotein localisation LolA/LolB/LppX"/>
    <property type="match status" value="1"/>
</dbReference>
<comment type="subcellular location">
    <subcellularLocation>
        <location evidence="1">Periplasm</location>
    </subcellularLocation>
</comment>
<dbReference type="RefSeq" id="WP_062626166.1">
    <property type="nucleotide sequence ID" value="NZ_AP018738.1"/>
</dbReference>
<dbReference type="AlphaFoldDB" id="A0A2Z6GD25"/>
<sequence length="320" mass="35701">MIASCLRILVAGALCATVSAYAESGKPVDPGWLQTLAFAAHKTEFSGTFVYQHGNHVETSRIVHLVDAKGEHERLESLDGPHREVYRDNGLVWCVLGDHHSVRIEKSANRRSFPDLLPEQLISLNENYQIREGERSRVAGFEAQAIIFKPRDGLRYSHKMWAHLDSGLLLKSIMLDEKGMPVEQYAFTQLSFGSKLDRAWLATVTTPPEAIQSKSVAVKLENTGWRVDAMPIGFKKLTEMRRPLRDRKQPVIQQVYSDGLAGISVFIEPERRPDEVVGLTSHGAINIVSRSMDGFRVTVVGEVPARTVVQIADSVRYAGQ</sequence>
<feature type="domain" description="MucB/RseB C-terminal" evidence="7">
    <location>
        <begin position="221"/>
        <end position="316"/>
    </location>
</feature>
<evidence type="ECO:0000256" key="2">
    <source>
        <dbReference type="ARBA" id="ARBA00008150"/>
    </source>
</evidence>
<name>A0A2Z6GD25_9PROT</name>
<evidence type="ECO:0000259" key="7">
    <source>
        <dbReference type="Pfam" id="PF17188"/>
    </source>
</evidence>
<feature type="signal peptide" evidence="5">
    <location>
        <begin position="1"/>
        <end position="22"/>
    </location>
</feature>
<protein>
    <submittedName>
        <fullName evidence="8">Sigma factor AlgU regulatory protein MucB</fullName>
    </submittedName>
</protein>